<evidence type="ECO:0008006" key="4">
    <source>
        <dbReference type="Google" id="ProtNLM"/>
    </source>
</evidence>
<sequence length="181" mass="20062">MKKTLFISLTGLLLSGCAGTYIDKNTVPNWTDESVIVFGAPANYHFLMSSGSLEDGQFIRNWVVAKNTVAAFSQNGFTLNKIKAPDTLALTVASAWSGRGQEIFTPCGSQKAPAFHVPAGKVLYFTHFDFRISGKRLVTDYSQHFEQAKAYVESAYPHLKGRLEQGQFELVPINRACEYNQ</sequence>
<dbReference type="PROSITE" id="PS51257">
    <property type="entry name" value="PROKAR_LIPOPROTEIN"/>
    <property type="match status" value="1"/>
</dbReference>
<dbReference type="RefSeq" id="WP_378164237.1">
    <property type="nucleotide sequence ID" value="NZ_JBHSBU010000001.1"/>
</dbReference>
<dbReference type="Proteomes" id="UP001595791">
    <property type="component" value="Unassembled WGS sequence"/>
</dbReference>
<keyword evidence="1" id="KW-0732">Signal</keyword>
<dbReference type="EMBL" id="JBHSBU010000001">
    <property type="protein sequence ID" value="MFC4159943.1"/>
    <property type="molecule type" value="Genomic_DNA"/>
</dbReference>
<reference evidence="3" key="1">
    <citation type="journal article" date="2019" name="Int. J. Syst. Evol. Microbiol.">
        <title>The Global Catalogue of Microorganisms (GCM) 10K type strain sequencing project: providing services to taxonomists for standard genome sequencing and annotation.</title>
        <authorList>
            <consortium name="The Broad Institute Genomics Platform"/>
            <consortium name="The Broad Institute Genome Sequencing Center for Infectious Disease"/>
            <person name="Wu L."/>
            <person name="Ma J."/>
        </authorList>
    </citation>
    <scope>NUCLEOTIDE SEQUENCE [LARGE SCALE GENOMIC DNA]</scope>
    <source>
        <strain evidence="3">LMG 29894</strain>
    </source>
</reference>
<feature type="chain" id="PRO_5046949504" description="Lipoprotein" evidence="1">
    <location>
        <begin position="21"/>
        <end position="181"/>
    </location>
</feature>
<accession>A0ABV8MP25</accession>
<feature type="signal peptide" evidence="1">
    <location>
        <begin position="1"/>
        <end position="20"/>
    </location>
</feature>
<protein>
    <recommendedName>
        <fullName evidence="4">Lipoprotein</fullName>
    </recommendedName>
</protein>
<name>A0ABV8MP25_9NEIS</name>
<evidence type="ECO:0000313" key="3">
    <source>
        <dbReference type="Proteomes" id="UP001595791"/>
    </source>
</evidence>
<comment type="caution">
    <text evidence="2">The sequence shown here is derived from an EMBL/GenBank/DDBJ whole genome shotgun (WGS) entry which is preliminary data.</text>
</comment>
<proteinExistence type="predicted"/>
<evidence type="ECO:0000256" key="1">
    <source>
        <dbReference type="SAM" id="SignalP"/>
    </source>
</evidence>
<organism evidence="2 3">
    <name type="scientific">Chitinimonas lacunae</name>
    <dbReference type="NCBI Taxonomy" id="1963018"/>
    <lineage>
        <taxon>Bacteria</taxon>
        <taxon>Pseudomonadati</taxon>
        <taxon>Pseudomonadota</taxon>
        <taxon>Betaproteobacteria</taxon>
        <taxon>Neisseriales</taxon>
        <taxon>Chitinibacteraceae</taxon>
        <taxon>Chitinimonas</taxon>
    </lineage>
</organism>
<keyword evidence="3" id="KW-1185">Reference proteome</keyword>
<evidence type="ECO:0000313" key="2">
    <source>
        <dbReference type="EMBL" id="MFC4159943.1"/>
    </source>
</evidence>
<gene>
    <name evidence="2" type="ORF">ACFOW7_11360</name>
</gene>